<comment type="caution">
    <text evidence="8">The sequence shown here is derived from an EMBL/GenBank/DDBJ whole genome shotgun (WGS) entry which is preliminary data.</text>
</comment>
<organism evidence="8 9">
    <name type="scientific">Staphylococcus gallinarum</name>
    <dbReference type="NCBI Taxonomy" id="1293"/>
    <lineage>
        <taxon>Bacteria</taxon>
        <taxon>Bacillati</taxon>
        <taxon>Bacillota</taxon>
        <taxon>Bacilli</taxon>
        <taxon>Bacillales</taxon>
        <taxon>Staphylococcaceae</taxon>
        <taxon>Staphylococcus</taxon>
    </lineage>
</organism>
<evidence type="ECO:0000313" key="9">
    <source>
        <dbReference type="Proteomes" id="UP000265541"/>
    </source>
</evidence>
<evidence type="ECO:0000313" key="8">
    <source>
        <dbReference type="EMBL" id="RIP29379.1"/>
    </source>
</evidence>
<evidence type="ECO:0000256" key="7">
    <source>
        <dbReference type="SAM" id="Phobius"/>
    </source>
</evidence>
<dbReference type="Pfam" id="PF02322">
    <property type="entry name" value="Cyt_bd_oxida_II"/>
    <property type="match status" value="1"/>
</dbReference>
<evidence type="ECO:0000256" key="6">
    <source>
        <dbReference type="ARBA" id="ARBA00023136"/>
    </source>
</evidence>
<comment type="subcellular location">
    <subcellularLocation>
        <location evidence="1">Cell membrane</location>
        <topology evidence="1">Multi-pass membrane protein</topology>
    </subcellularLocation>
</comment>
<keyword evidence="5 7" id="KW-1133">Transmembrane helix</keyword>
<keyword evidence="6 7" id="KW-0472">Membrane</keyword>
<feature type="transmembrane region" description="Helical" evidence="7">
    <location>
        <begin position="190"/>
        <end position="209"/>
    </location>
</feature>
<feature type="non-terminal residue" evidence="8">
    <location>
        <position position="1"/>
    </location>
</feature>
<keyword evidence="3" id="KW-1003">Cell membrane</keyword>
<feature type="transmembrane region" description="Helical" evidence="7">
    <location>
        <begin position="255"/>
        <end position="283"/>
    </location>
</feature>
<dbReference type="InterPro" id="IPR003317">
    <property type="entry name" value="Cyt-d_oxidase_su2"/>
</dbReference>
<gene>
    <name evidence="8" type="ORF">BUZ14_14175</name>
</gene>
<evidence type="ECO:0000256" key="2">
    <source>
        <dbReference type="ARBA" id="ARBA00007543"/>
    </source>
</evidence>
<dbReference type="OrthoDB" id="2416742at2"/>
<feature type="transmembrane region" description="Helical" evidence="7">
    <location>
        <begin position="35"/>
        <end position="57"/>
    </location>
</feature>
<evidence type="ECO:0000256" key="3">
    <source>
        <dbReference type="ARBA" id="ARBA00022475"/>
    </source>
</evidence>
<proteinExistence type="inferred from homology"/>
<protein>
    <submittedName>
        <fullName evidence="8">Cytochrome d ubiquinol oxidase subunit II</fullName>
    </submittedName>
</protein>
<dbReference type="RefSeq" id="WP_119486347.1">
    <property type="nucleotide sequence ID" value="NZ_QYJN01000114.1"/>
</dbReference>
<accession>A0A3A0VF31</accession>
<feature type="transmembrane region" description="Helical" evidence="7">
    <location>
        <begin position="153"/>
        <end position="175"/>
    </location>
</feature>
<dbReference type="EMBL" id="QYJN01000114">
    <property type="protein sequence ID" value="RIP29379.1"/>
    <property type="molecule type" value="Genomic_DNA"/>
</dbReference>
<feature type="transmembrane region" description="Helical" evidence="7">
    <location>
        <begin position="117"/>
        <end position="141"/>
    </location>
</feature>
<sequence>HLIARYLNPVWEVTNVFFVFFFVGVVGFFPDTAMYFGTVLLLPASIALILLSIRGAFYAFENYGPDSKLVWLAMYGIAGLLIPASLATTLTISEGGYITGTENNLDLNWTELLLSPYSWSVVFLAIISVLYISSGFLTYYASKAKDKPAYNLLRYWFLIWGPPMIAISLFVFLSLRLQNEAHFINAVSNYWWIFLLSFIRFIGAMVFTLMKKGHGYASILVILQMVFAFFGYGASKLPYLLYPFIRINEHVVNSSIAIALIIAFILGLLLLIPSLILILRLFVFDKKYVEGKK</sequence>
<comment type="similarity">
    <text evidence="2">Belongs to the cytochrome ubiquinol oxidase subunit 2 family.</text>
</comment>
<dbReference type="Proteomes" id="UP000265541">
    <property type="component" value="Unassembled WGS sequence"/>
</dbReference>
<reference evidence="8 9" key="1">
    <citation type="journal article" date="2016" name="Front. Microbiol.">
        <title>Comprehensive Phylogenetic Analysis of Bovine Non-aureus Staphylococci Species Based on Whole-Genome Sequencing.</title>
        <authorList>
            <person name="Naushad S."/>
            <person name="Barkema H.W."/>
            <person name="Luby C."/>
            <person name="Condas L.A."/>
            <person name="Nobrega D.B."/>
            <person name="Carson D.A."/>
            <person name="De Buck J."/>
        </authorList>
    </citation>
    <scope>NUCLEOTIDE SEQUENCE [LARGE SCALE GENOMIC DNA]</scope>
    <source>
        <strain evidence="8 9">SNUC 4781</strain>
    </source>
</reference>
<name>A0A3A0VF31_STAGA</name>
<dbReference type="GO" id="GO:0005886">
    <property type="term" value="C:plasma membrane"/>
    <property type="evidence" value="ECO:0007669"/>
    <property type="project" value="UniProtKB-SubCell"/>
</dbReference>
<evidence type="ECO:0000256" key="5">
    <source>
        <dbReference type="ARBA" id="ARBA00022989"/>
    </source>
</evidence>
<evidence type="ECO:0000256" key="1">
    <source>
        <dbReference type="ARBA" id="ARBA00004651"/>
    </source>
</evidence>
<dbReference type="AlphaFoldDB" id="A0A3A0VF31"/>
<feature type="transmembrane region" description="Helical" evidence="7">
    <location>
        <begin position="69"/>
        <end position="92"/>
    </location>
</feature>
<feature type="transmembrane region" description="Helical" evidence="7">
    <location>
        <begin position="216"/>
        <end position="235"/>
    </location>
</feature>
<evidence type="ECO:0000256" key="4">
    <source>
        <dbReference type="ARBA" id="ARBA00022692"/>
    </source>
</evidence>
<feature type="transmembrane region" description="Helical" evidence="7">
    <location>
        <begin position="12"/>
        <end position="29"/>
    </location>
</feature>
<keyword evidence="4 7" id="KW-0812">Transmembrane</keyword>